<protein>
    <submittedName>
        <fullName evidence="2">Uncharacterized protein</fullName>
    </submittedName>
</protein>
<evidence type="ECO:0000313" key="2">
    <source>
        <dbReference type="EMBL" id="KAJ1118484.1"/>
    </source>
</evidence>
<accession>A0AAV7NSJ5</accession>
<organism evidence="2 3">
    <name type="scientific">Pleurodeles waltl</name>
    <name type="common">Iberian ribbed newt</name>
    <dbReference type="NCBI Taxonomy" id="8319"/>
    <lineage>
        <taxon>Eukaryota</taxon>
        <taxon>Metazoa</taxon>
        <taxon>Chordata</taxon>
        <taxon>Craniata</taxon>
        <taxon>Vertebrata</taxon>
        <taxon>Euteleostomi</taxon>
        <taxon>Amphibia</taxon>
        <taxon>Batrachia</taxon>
        <taxon>Caudata</taxon>
        <taxon>Salamandroidea</taxon>
        <taxon>Salamandridae</taxon>
        <taxon>Pleurodelinae</taxon>
        <taxon>Pleurodeles</taxon>
    </lineage>
</organism>
<evidence type="ECO:0000256" key="1">
    <source>
        <dbReference type="SAM" id="MobiDB-lite"/>
    </source>
</evidence>
<dbReference type="Proteomes" id="UP001066276">
    <property type="component" value="Chromosome 8"/>
</dbReference>
<dbReference type="Gene3D" id="3.30.70.1820">
    <property type="entry name" value="L1 transposable element, RRM domain"/>
    <property type="match status" value="1"/>
</dbReference>
<reference evidence="2" key="1">
    <citation type="journal article" date="2022" name="bioRxiv">
        <title>Sequencing and chromosome-scale assembly of the giantPleurodeles waltlgenome.</title>
        <authorList>
            <person name="Brown T."/>
            <person name="Elewa A."/>
            <person name="Iarovenko S."/>
            <person name="Subramanian E."/>
            <person name="Araus A.J."/>
            <person name="Petzold A."/>
            <person name="Susuki M."/>
            <person name="Suzuki K.-i.T."/>
            <person name="Hayashi T."/>
            <person name="Toyoda A."/>
            <person name="Oliveira C."/>
            <person name="Osipova E."/>
            <person name="Leigh N.D."/>
            <person name="Simon A."/>
            <person name="Yun M.H."/>
        </authorList>
    </citation>
    <scope>NUCLEOTIDE SEQUENCE</scope>
    <source>
        <strain evidence="2">20211129_DDA</strain>
        <tissue evidence="2">Liver</tissue>
    </source>
</reference>
<comment type="caution">
    <text evidence="2">The sequence shown here is derived from an EMBL/GenBank/DDBJ whole genome shotgun (WGS) entry which is preliminary data.</text>
</comment>
<proteinExistence type="predicted"/>
<dbReference type="InterPro" id="IPR004244">
    <property type="entry name" value="Transposase_22"/>
</dbReference>
<feature type="region of interest" description="Disordered" evidence="1">
    <location>
        <begin position="218"/>
        <end position="237"/>
    </location>
</feature>
<keyword evidence="3" id="KW-1185">Reference proteome</keyword>
<sequence>MSQGKSTKVPFRTGAKDISLTCLCQKTQLPTMPSSNETTEVPQAPTSGATLTKAYLDNFLNELRAEIGSLKTKLKACMHNIKQDINGLGERVNKMELTQDSRSEDFEVLCRKVSTLKDQQINFQLKQEDLENQSWRNNICIWGIPKNMEGPDIMSFVADPLHAIWKDPDTSPPMLDKAHRVAGMQGRPDQPPDILSQVHFYIEKEAILQVSQKKAALVHKGHNPSDSRSCTTYPSAP</sequence>
<feature type="compositionally biased region" description="Polar residues" evidence="1">
    <location>
        <begin position="224"/>
        <end position="237"/>
    </location>
</feature>
<dbReference type="PANTHER" id="PTHR11505">
    <property type="entry name" value="L1 TRANSPOSABLE ELEMENT-RELATED"/>
    <property type="match status" value="1"/>
</dbReference>
<dbReference type="AlphaFoldDB" id="A0AAV7NSJ5"/>
<dbReference type="EMBL" id="JANPWB010000012">
    <property type="protein sequence ID" value="KAJ1118484.1"/>
    <property type="molecule type" value="Genomic_DNA"/>
</dbReference>
<name>A0AAV7NSJ5_PLEWA</name>
<gene>
    <name evidence="2" type="ORF">NDU88_006675</name>
</gene>
<evidence type="ECO:0000313" key="3">
    <source>
        <dbReference type="Proteomes" id="UP001066276"/>
    </source>
</evidence>